<feature type="compositionally biased region" description="Polar residues" evidence="1">
    <location>
        <begin position="199"/>
        <end position="212"/>
    </location>
</feature>
<dbReference type="KEGG" id="sals:SLNWT_1474"/>
<feature type="compositionally biased region" description="Low complexity" evidence="1">
    <location>
        <begin position="62"/>
        <end position="90"/>
    </location>
</feature>
<keyword evidence="4" id="KW-1185">Reference proteome</keyword>
<dbReference type="Proteomes" id="UP000031523">
    <property type="component" value="Chromosome"/>
</dbReference>
<name>A0A0B5ERG2_STRA4</name>
<feature type="region of interest" description="Disordered" evidence="1">
    <location>
        <begin position="62"/>
        <end position="105"/>
    </location>
</feature>
<feature type="transmembrane region" description="Helical" evidence="2">
    <location>
        <begin position="107"/>
        <end position="125"/>
    </location>
</feature>
<gene>
    <name evidence="3" type="ORF">SLNWT_1474</name>
</gene>
<dbReference type="EMBL" id="CP010519">
    <property type="protein sequence ID" value="AJE81850.1"/>
    <property type="molecule type" value="Genomic_DNA"/>
</dbReference>
<reference evidence="3 4" key="1">
    <citation type="submission" date="2015-01" db="EMBL/GenBank/DDBJ databases">
        <title>Enhanced salinomycin production by adjusting the supply of polyketide extender units in Streptomyce albus DSM 41398.</title>
        <authorList>
            <person name="Lu C."/>
        </authorList>
    </citation>
    <scope>NUCLEOTIDE SEQUENCE [LARGE SCALE GENOMIC DNA]</scope>
    <source>
        <strain evidence="4">ATCC 21838 / DSM 41398 / FERM P-419 / JCM 4703 / NBRC 107858</strain>
    </source>
</reference>
<feature type="compositionally biased region" description="Pro residues" evidence="1">
    <location>
        <begin position="224"/>
        <end position="257"/>
    </location>
</feature>
<keyword evidence="2" id="KW-1133">Transmembrane helix</keyword>
<evidence type="ECO:0000313" key="4">
    <source>
        <dbReference type="Proteomes" id="UP000031523"/>
    </source>
</evidence>
<sequence length="270" mass="27311">MDYCDTCRRTLNGALVCPGCGAYAPDIAPYGSSGAAATAATAPYEALEPSAPAEHFDFPEPAAEAAAETSGSTAAHGRLPEPAAASGLGRAARRRQQERWRKNKRRAAAATAFAFIGGGFTIAALPGKSAPGSSHAATPPEPVTAPSTGTPGSGPSATQEPDSRTSTRPVEESAGHASEQARSRPGQAGSPSRAHRSADPQNTPSAKPSSATPERPEHTDPAPTEEPPQSPGTTPPPTAPPTTPPPSTTEPSDPPATDPSGICVLFICID</sequence>
<keyword evidence="2" id="KW-0812">Transmembrane</keyword>
<evidence type="ECO:0000256" key="1">
    <source>
        <dbReference type="SAM" id="MobiDB-lite"/>
    </source>
</evidence>
<evidence type="ECO:0000313" key="3">
    <source>
        <dbReference type="EMBL" id="AJE81850.1"/>
    </source>
</evidence>
<protein>
    <submittedName>
        <fullName evidence="3">Uncharacterized protein</fullName>
    </submittedName>
</protein>
<feature type="compositionally biased region" description="Basic and acidic residues" evidence="1">
    <location>
        <begin position="161"/>
        <end position="182"/>
    </location>
</feature>
<feature type="region of interest" description="Disordered" evidence="1">
    <location>
        <begin position="128"/>
        <end position="260"/>
    </location>
</feature>
<proteinExistence type="predicted"/>
<evidence type="ECO:0000256" key="2">
    <source>
        <dbReference type="SAM" id="Phobius"/>
    </source>
</evidence>
<accession>A0A0B5ERG2</accession>
<dbReference type="AlphaFoldDB" id="A0A0B5ERG2"/>
<keyword evidence="2" id="KW-0472">Membrane</keyword>
<feature type="compositionally biased region" description="Polar residues" evidence="1">
    <location>
        <begin position="145"/>
        <end position="160"/>
    </location>
</feature>
<organism evidence="3 4">
    <name type="scientific">Streptomyces albus (strain ATCC 21838 / DSM 41398 / FERM P-419 / JCM 4703 / NBRC 107858)</name>
    <dbReference type="NCBI Taxonomy" id="1081613"/>
    <lineage>
        <taxon>Bacteria</taxon>
        <taxon>Bacillati</taxon>
        <taxon>Actinomycetota</taxon>
        <taxon>Actinomycetes</taxon>
        <taxon>Kitasatosporales</taxon>
        <taxon>Streptomycetaceae</taxon>
        <taxon>Streptomyces</taxon>
    </lineage>
</organism>